<organism evidence="2 3">
    <name type="scientific">Coptotermes formosanus</name>
    <name type="common">Formosan subterranean termite</name>
    <dbReference type="NCBI Taxonomy" id="36987"/>
    <lineage>
        <taxon>Eukaryota</taxon>
        <taxon>Metazoa</taxon>
        <taxon>Ecdysozoa</taxon>
        <taxon>Arthropoda</taxon>
        <taxon>Hexapoda</taxon>
        <taxon>Insecta</taxon>
        <taxon>Pterygota</taxon>
        <taxon>Neoptera</taxon>
        <taxon>Polyneoptera</taxon>
        <taxon>Dictyoptera</taxon>
        <taxon>Blattodea</taxon>
        <taxon>Blattoidea</taxon>
        <taxon>Termitoidae</taxon>
        <taxon>Rhinotermitidae</taxon>
        <taxon>Coptotermes</taxon>
    </lineage>
</organism>
<dbReference type="EMBL" id="BLKM01010942">
    <property type="protein sequence ID" value="GFG31588.1"/>
    <property type="molecule type" value="Genomic_DNA"/>
</dbReference>
<feature type="non-terminal residue" evidence="2">
    <location>
        <position position="66"/>
    </location>
</feature>
<dbReference type="EMBL" id="BLKM01004717">
    <property type="protein sequence ID" value="GFG32273.1"/>
    <property type="molecule type" value="Genomic_DNA"/>
</dbReference>
<keyword evidence="3" id="KW-1185">Reference proteome</keyword>
<gene>
    <name evidence="2" type="ORF">Cfor_02247</name>
    <name evidence="1" type="ORF">Cfor_04773</name>
</gene>
<accession>A0A6L2PI83</accession>
<sequence length="66" mass="7445">MRSTLSPAFTSSKMKTMFVLLSDCCQQFVEFLEQSYVNVPPEACGIERGKMNSPQTDIQVETHDVL</sequence>
<evidence type="ECO:0000313" key="2">
    <source>
        <dbReference type="EMBL" id="GFG32273.1"/>
    </source>
</evidence>
<evidence type="ECO:0000313" key="3">
    <source>
        <dbReference type="Proteomes" id="UP000502823"/>
    </source>
</evidence>
<protein>
    <submittedName>
        <fullName evidence="2">Uncharacterized protein</fullName>
    </submittedName>
</protein>
<name>A0A6L2PI83_COPFO</name>
<dbReference type="OrthoDB" id="2789670at2759"/>
<evidence type="ECO:0000313" key="1">
    <source>
        <dbReference type="EMBL" id="GFG31588.1"/>
    </source>
</evidence>
<reference evidence="2" key="1">
    <citation type="journal article" date="2020" name="J. Asia-Pac. Entomol.">
        <title>Draft genome sequence of the termite, Coptotermes formosanus: Genetic insights into the pyruvate dehydrogenase complex of the termite.</title>
        <authorList>
            <person name="Itakura S."/>
            <person name="Yosikawa Y."/>
            <person name="Togami Y."/>
            <person name="Umezawa K."/>
        </authorList>
    </citation>
    <scope>NUCLEOTIDE SEQUENCE</scope>
    <source>
        <tissue evidence="2">Head</tissue>
    </source>
</reference>
<comment type="caution">
    <text evidence="2">The sequence shown here is derived from an EMBL/GenBank/DDBJ whole genome shotgun (WGS) entry which is preliminary data.</text>
</comment>
<dbReference type="AlphaFoldDB" id="A0A6L2PI83"/>
<proteinExistence type="predicted"/>
<reference evidence="3" key="2">
    <citation type="submission" date="2020-01" db="EMBL/GenBank/DDBJ databases">
        <title>Draft genome sequence of the Termite Coptotermes fromosanus.</title>
        <authorList>
            <person name="Itakura S."/>
            <person name="Yosikawa Y."/>
            <person name="Umezawa K."/>
        </authorList>
    </citation>
    <scope>NUCLEOTIDE SEQUENCE [LARGE SCALE GENOMIC DNA]</scope>
</reference>
<dbReference type="Proteomes" id="UP000502823">
    <property type="component" value="Unassembled WGS sequence"/>
</dbReference>
<dbReference type="InParanoid" id="A0A6L2PI83"/>